<feature type="region of interest" description="Disordered" evidence="9">
    <location>
        <begin position="1"/>
        <end position="36"/>
    </location>
</feature>
<feature type="transmembrane region" description="Helical" evidence="10">
    <location>
        <begin position="470"/>
        <end position="491"/>
    </location>
</feature>
<dbReference type="Proteomes" id="UP000266841">
    <property type="component" value="Unassembled WGS sequence"/>
</dbReference>
<keyword evidence="4 10" id="KW-1133">Transmembrane helix</keyword>
<evidence type="ECO:0000256" key="1">
    <source>
        <dbReference type="ARBA" id="ARBA00004141"/>
    </source>
</evidence>
<keyword evidence="5 8" id="KW-0406">Ion transport</keyword>
<organism evidence="12 13">
    <name type="scientific">Thalassiosira oceanica</name>
    <name type="common">Marine diatom</name>
    <dbReference type="NCBI Taxonomy" id="159749"/>
    <lineage>
        <taxon>Eukaryota</taxon>
        <taxon>Sar</taxon>
        <taxon>Stramenopiles</taxon>
        <taxon>Ochrophyta</taxon>
        <taxon>Bacillariophyta</taxon>
        <taxon>Coscinodiscophyceae</taxon>
        <taxon>Thalassiosirophycidae</taxon>
        <taxon>Thalassiosirales</taxon>
        <taxon>Thalassiosiraceae</taxon>
        <taxon>Thalassiosira</taxon>
    </lineage>
</organism>
<dbReference type="PRINTS" id="PR01333">
    <property type="entry name" value="2POREKCHANEL"/>
</dbReference>
<dbReference type="InterPro" id="IPR013099">
    <property type="entry name" value="K_chnl_dom"/>
</dbReference>
<feature type="domain" description="Potassium channel" evidence="11">
    <location>
        <begin position="362"/>
        <end position="414"/>
    </location>
</feature>
<feature type="transmembrane region" description="Helical" evidence="10">
    <location>
        <begin position="436"/>
        <end position="458"/>
    </location>
</feature>
<feature type="transmembrane region" description="Helical" evidence="10">
    <location>
        <begin position="391"/>
        <end position="409"/>
    </location>
</feature>
<dbReference type="GO" id="GO:0022841">
    <property type="term" value="F:potassium ion leak channel activity"/>
    <property type="evidence" value="ECO:0007669"/>
    <property type="project" value="TreeGrafter"/>
</dbReference>
<dbReference type="SUPFAM" id="SSF81324">
    <property type="entry name" value="Voltage-gated potassium channels"/>
    <property type="match status" value="2"/>
</dbReference>
<reference evidence="12 13" key="1">
    <citation type="journal article" date="2012" name="Genome Biol.">
        <title>Genome and low-iron response of an oceanic diatom adapted to chronic iron limitation.</title>
        <authorList>
            <person name="Lommer M."/>
            <person name="Specht M."/>
            <person name="Roy A.S."/>
            <person name="Kraemer L."/>
            <person name="Andreson R."/>
            <person name="Gutowska M.A."/>
            <person name="Wolf J."/>
            <person name="Bergner S.V."/>
            <person name="Schilhabel M.B."/>
            <person name="Klostermeier U.C."/>
            <person name="Beiko R.G."/>
            <person name="Rosenstiel P."/>
            <person name="Hippler M."/>
            <person name="Laroche J."/>
        </authorList>
    </citation>
    <scope>NUCLEOTIDE SEQUENCE [LARGE SCALE GENOMIC DNA]</scope>
    <source>
        <strain evidence="12 13">CCMP1005</strain>
    </source>
</reference>
<accession>K0T0T6</accession>
<evidence type="ECO:0000256" key="10">
    <source>
        <dbReference type="SAM" id="Phobius"/>
    </source>
</evidence>
<evidence type="ECO:0000313" key="13">
    <source>
        <dbReference type="Proteomes" id="UP000266841"/>
    </source>
</evidence>
<keyword evidence="3 8" id="KW-0812">Transmembrane</keyword>
<evidence type="ECO:0000256" key="8">
    <source>
        <dbReference type="RuleBase" id="RU003857"/>
    </source>
</evidence>
<dbReference type="PANTHER" id="PTHR11003:SF291">
    <property type="entry name" value="IP11374P"/>
    <property type="match status" value="1"/>
</dbReference>
<evidence type="ECO:0000256" key="4">
    <source>
        <dbReference type="ARBA" id="ARBA00022989"/>
    </source>
</evidence>
<keyword evidence="7 8" id="KW-0407">Ion channel</keyword>
<dbReference type="EMBL" id="AGNL01008023">
    <property type="protein sequence ID" value="EJK70804.1"/>
    <property type="molecule type" value="Genomic_DNA"/>
</dbReference>
<dbReference type="GO" id="GO:0030322">
    <property type="term" value="P:stabilization of membrane potential"/>
    <property type="evidence" value="ECO:0007669"/>
    <property type="project" value="TreeGrafter"/>
</dbReference>
<protein>
    <recommendedName>
        <fullName evidence="11">Potassium channel domain-containing protein</fullName>
    </recommendedName>
</protein>
<comment type="subcellular location">
    <subcellularLocation>
        <location evidence="1">Membrane</location>
        <topology evidence="1">Multi-pass membrane protein</topology>
    </subcellularLocation>
</comment>
<feature type="compositionally biased region" description="Basic and acidic residues" evidence="9">
    <location>
        <begin position="1"/>
        <end position="25"/>
    </location>
</feature>
<keyword evidence="6 10" id="KW-0472">Membrane</keyword>
<keyword evidence="2 8" id="KW-0813">Transport</keyword>
<dbReference type="PANTHER" id="PTHR11003">
    <property type="entry name" value="POTASSIUM CHANNEL, SUBFAMILY K"/>
    <property type="match status" value="1"/>
</dbReference>
<feature type="transmembrane region" description="Helical" evidence="10">
    <location>
        <begin position="74"/>
        <end position="98"/>
    </location>
</feature>
<dbReference type="GO" id="GO:0015271">
    <property type="term" value="F:outward rectifier potassium channel activity"/>
    <property type="evidence" value="ECO:0007669"/>
    <property type="project" value="TreeGrafter"/>
</dbReference>
<evidence type="ECO:0000256" key="7">
    <source>
        <dbReference type="ARBA" id="ARBA00023303"/>
    </source>
</evidence>
<dbReference type="InterPro" id="IPR003280">
    <property type="entry name" value="2pore_dom_K_chnl"/>
</dbReference>
<evidence type="ECO:0000256" key="9">
    <source>
        <dbReference type="SAM" id="MobiDB-lite"/>
    </source>
</evidence>
<evidence type="ECO:0000259" key="11">
    <source>
        <dbReference type="Pfam" id="PF07885"/>
    </source>
</evidence>
<gene>
    <name evidence="12" type="ORF">THAOC_07809</name>
</gene>
<feature type="transmembrane region" description="Helical" evidence="10">
    <location>
        <begin position="503"/>
        <end position="524"/>
    </location>
</feature>
<dbReference type="Gene3D" id="1.10.287.70">
    <property type="match status" value="1"/>
</dbReference>
<comment type="similarity">
    <text evidence="8">Belongs to the two pore domain potassium channel (TC 1.A.1.8) family.</text>
</comment>
<dbReference type="AlphaFoldDB" id="K0T0T6"/>
<dbReference type="eggNOG" id="ENOG502SQK8">
    <property type="taxonomic scope" value="Eukaryota"/>
</dbReference>
<keyword evidence="13" id="KW-1185">Reference proteome</keyword>
<dbReference type="OrthoDB" id="48488at2759"/>
<dbReference type="Pfam" id="PF07885">
    <property type="entry name" value="Ion_trans_2"/>
    <property type="match status" value="1"/>
</dbReference>
<evidence type="ECO:0000256" key="2">
    <source>
        <dbReference type="ARBA" id="ARBA00022448"/>
    </source>
</evidence>
<evidence type="ECO:0000256" key="6">
    <source>
        <dbReference type="ARBA" id="ARBA00023136"/>
    </source>
</evidence>
<name>K0T0T6_THAOC</name>
<evidence type="ECO:0000313" key="12">
    <source>
        <dbReference type="EMBL" id="EJK70804.1"/>
    </source>
</evidence>
<dbReference type="GO" id="GO:0005886">
    <property type="term" value="C:plasma membrane"/>
    <property type="evidence" value="ECO:0007669"/>
    <property type="project" value="TreeGrafter"/>
</dbReference>
<dbReference type="OMA" id="KIATHSP"/>
<evidence type="ECO:0000256" key="3">
    <source>
        <dbReference type="ARBA" id="ARBA00022692"/>
    </source>
</evidence>
<comment type="caution">
    <text evidence="12">The sequence shown here is derived from an EMBL/GenBank/DDBJ whole genome shotgun (WGS) entry which is preliminary data.</text>
</comment>
<evidence type="ECO:0000256" key="5">
    <source>
        <dbReference type="ARBA" id="ARBA00023065"/>
    </source>
</evidence>
<sequence>MVGRDLRTSKRLDNKAYQMKGREPQEAEQALKPGRREEFRKDSPITQFSHSVRSLGSRWYGCYRRGSEKFPRTFALVFGVILPMFSLIFVSLIFGYGLSKVEAPAEEKKNNGIIGSRISLYISAAVDRIVMADQQRFCLLNYFRELEEEVTNDALQNRILNMIDGQIINFLGDSDDALLEWSGFDLGEPKSYFKRYPEDENASFLGVEVANRGEYNMSTISNVTSFLESMENCNEEIFKSTRFTSTSNMLYYFNQYNPFDDVTFNWVKCPISKKSSNQTNNGSDLLIEKNEMAEFFAAFQVESAGNQLKAVTQAWERNFDELFLSKYKSYWQDDGNNRLDARTRAFEEAFLEADGFKGCIPDTLSASWFWFVFMTTIGYGNATPETPEGQAMSYTFGFLCILMFAMVLTKASKIVGMLYDDLVQQHKATRWLRRPCVNVIVWAFYFYLWLVITAISLMSLRKVGLLGMDLSFSASFWLSFISCTTVGLGDYSINAQDIGVGSVFGLAFLFLVGLTLGAVFISSVGDACTGFSERYTRQLEEDLLNHPYHKGKERLDALPDQ</sequence>
<proteinExistence type="inferred from homology"/>